<keyword evidence="6" id="KW-0812">Transmembrane</keyword>
<proteinExistence type="predicted"/>
<dbReference type="PROSITE" id="PS51999">
    <property type="entry name" value="ZF_GRF"/>
    <property type="match status" value="1"/>
</dbReference>
<protein>
    <recommendedName>
        <fullName evidence="7">GRF-type domain-containing protein</fullName>
    </recommendedName>
</protein>
<evidence type="ECO:0000256" key="2">
    <source>
        <dbReference type="ARBA" id="ARBA00022771"/>
    </source>
</evidence>
<reference evidence="8 9" key="1">
    <citation type="journal article" date="2019" name="Plant Biotechnol. J.">
        <title>The red bayberry genome and genetic basis of sex determination.</title>
        <authorList>
            <person name="Jia H.M."/>
            <person name="Jia H.J."/>
            <person name="Cai Q.L."/>
            <person name="Wang Y."/>
            <person name="Zhao H.B."/>
            <person name="Yang W.F."/>
            <person name="Wang G.Y."/>
            <person name="Li Y.H."/>
            <person name="Zhan D.L."/>
            <person name="Shen Y.T."/>
            <person name="Niu Q.F."/>
            <person name="Chang L."/>
            <person name="Qiu J."/>
            <person name="Zhao L."/>
            <person name="Xie H.B."/>
            <person name="Fu W.Y."/>
            <person name="Jin J."/>
            <person name="Li X.W."/>
            <person name="Jiao Y."/>
            <person name="Zhou C.C."/>
            <person name="Tu T."/>
            <person name="Chai C.Y."/>
            <person name="Gao J.L."/>
            <person name="Fan L.J."/>
            <person name="van de Weg E."/>
            <person name="Wang J.Y."/>
            <person name="Gao Z.S."/>
        </authorList>
    </citation>
    <scope>NUCLEOTIDE SEQUENCE [LARGE SCALE GENOMIC DNA]</scope>
    <source>
        <tissue evidence="8">Leaves</tissue>
    </source>
</reference>
<evidence type="ECO:0000313" key="8">
    <source>
        <dbReference type="EMBL" id="KAB1212708.1"/>
    </source>
</evidence>
<feature type="coiled-coil region" evidence="5">
    <location>
        <begin position="2"/>
        <end position="37"/>
    </location>
</feature>
<keyword evidence="1" id="KW-0479">Metal-binding</keyword>
<evidence type="ECO:0000256" key="5">
    <source>
        <dbReference type="SAM" id="Coils"/>
    </source>
</evidence>
<evidence type="ECO:0000313" key="9">
    <source>
        <dbReference type="Proteomes" id="UP000516437"/>
    </source>
</evidence>
<dbReference type="PANTHER" id="PTHR33248">
    <property type="entry name" value="ZINC ION-BINDING PROTEIN"/>
    <property type="match status" value="1"/>
</dbReference>
<dbReference type="EMBL" id="RXIC02000023">
    <property type="protein sequence ID" value="KAB1212708.1"/>
    <property type="molecule type" value="Genomic_DNA"/>
</dbReference>
<accession>A0A6A1VLM1</accession>
<dbReference type="OrthoDB" id="1083732at2759"/>
<feature type="transmembrane region" description="Helical" evidence="6">
    <location>
        <begin position="215"/>
        <end position="236"/>
    </location>
</feature>
<evidence type="ECO:0000259" key="7">
    <source>
        <dbReference type="PROSITE" id="PS51999"/>
    </source>
</evidence>
<evidence type="ECO:0000256" key="1">
    <source>
        <dbReference type="ARBA" id="ARBA00022723"/>
    </source>
</evidence>
<dbReference type="AlphaFoldDB" id="A0A6A1VLM1"/>
<keyword evidence="5" id="KW-0175">Coiled coil</keyword>
<evidence type="ECO:0000256" key="4">
    <source>
        <dbReference type="PROSITE-ProRule" id="PRU01343"/>
    </source>
</evidence>
<keyword evidence="9" id="KW-1185">Reference proteome</keyword>
<sequence length="249" mass="28971">MRIEREAEMERMRAERQQEMKQEMKELENRLMREMRERMNDFMTNSSHTFEMSISHITGSSGTVESGASTEGPKCYCDLKAKSTIAFTKENFGRRFWGCVKFKDGGHCNYFAWRDPKMCSYGRRVITKLRAMHSQSRGEQCTWESIEREPRHETEVIVAMTEQHREEIVNMSKQHCIEIEKLKVQNRANIDAMIVQHRLEIDVERRVSDVKISGYRAALGVCLFLIFGIFAAHIFSTGLCTPLKLMLAA</sequence>
<comment type="caution">
    <text evidence="8">The sequence shown here is derived from an EMBL/GenBank/DDBJ whole genome shotgun (WGS) entry which is preliminary data.</text>
</comment>
<organism evidence="8 9">
    <name type="scientific">Morella rubra</name>
    <name type="common">Chinese bayberry</name>
    <dbReference type="NCBI Taxonomy" id="262757"/>
    <lineage>
        <taxon>Eukaryota</taxon>
        <taxon>Viridiplantae</taxon>
        <taxon>Streptophyta</taxon>
        <taxon>Embryophyta</taxon>
        <taxon>Tracheophyta</taxon>
        <taxon>Spermatophyta</taxon>
        <taxon>Magnoliopsida</taxon>
        <taxon>eudicotyledons</taxon>
        <taxon>Gunneridae</taxon>
        <taxon>Pentapetalae</taxon>
        <taxon>rosids</taxon>
        <taxon>fabids</taxon>
        <taxon>Fagales</taxon>
        <taxon>Myricaceae</taxon>
        <taxon>Morella</taxon>
    </lineage>
</organism>
<keyword evidence="6" id="KW-0472">Membrane</keyword>
<gene>
    <name evidence="8" type="ORF">CJ030_MR5G009750</name>
</gene>
<keyword evidence="3" id="KW-0862">Zinc</keyword>
<keyword evidence="6" id="KW-1133">Transmembrane helix</keyword>
<name>A0A6A1VLM1_9ROSI</name>
<keyword evidence="2 4" id="KW-0863">Zinc-finger</keyword>
<evidence type="ECO:0000256" key="6">
    <source>
        <dbReference type="SAM" id="Phobius"/>
    </source>
</evidence>
<dbReference type="InterPro" id="IPR010666">
    <property type="entry name" value="Znf_GRF"/>
</dbReference>
<dbReference type="GO" id="GO:0008270">
    <property type="term" value="F:zinc ion binding"/>
    <property type="evidence" value="ECO:0007669"/>
    <property type="project" value="UniProtKB-KW"/>
</dbReference>
<evidence type="ECO:0000256" key="3">
    <source>
        <dbReference type="ARBA" id="ARBA00022833"/>
    </source>
</evidence>
<dbReference type="Proteomes" id="UP000516437">
    <property type="component" value="Chromosome 5"/>
</dbReference>
<feature type="domain" description="GRF-type" evidence="7">
    <location>
        <begin position="75"/>
        <end position="117"/>
    </location>
</feature>